<protein>
    <submittedName>
        <fullName evidence="1">Uncharacterized protein</fullName>
    </submittedName>
</protein>
<proteinExistence type="predicted"/>
<dbReference type="EMBL" id="JACJVN010000065">
    <property type="protein sequence ID" value="MBB6678997.1"/>
    <property type="molecule type" value="Genomic_DNA"/>
</dbReference>
<dbReference type="RefSeq" id="WP_185180260.1">
    <property type="nucleotide sequence ID" value="NZ_CBCSEP010000002.1"/>
</dbReference>
<dbReference type="Proteomes" id="UP000574133">
    <property type="component" value="Unassembled WGS sequence"/>
</dbReference>
<gene>
    <name evidence="1" type="ORF">H4Q31_17035</name>
</gene>
<evidence type="ECO:0000313" key="2">
    <source>
        <dbReference type="Proteomes" id="UP000574133"/>
    </source>
</evidence>
<organism evidence="1 2">
    <name type="scientific">Cohnella lubricantis</name>
    <dbReference type="NCBI Taxonomy" id="2163172"/>
    <lineage>
        <taxon>Bacteria</taxon>
        <taxon>Bacillati</taxon>
        <taxon>Bacillota</taxon>
        <taxon>Bacilli</taxon>
        <taxon>Bacillales</taxon>
        <taxon>Paenibacillaceae</taxon>
        <taxon>Cohnella</taxon>
    </lineage>
</organism>
<dbReference type="AlphaFoldDB" id="A0A841TJ93"/>
<name>A0A841TJ93_9BACL</name>
<evidence type="ECO:0000313" key="1">
    <source>
        <dbReference type="EMBL" id="MBB6678997.1"/>
    </source>
</evidence>
<comment type="caution">
    <text evidence="1">The sequence shown here is derived from an EMBL/GenBank/DDBJ whole genome shotgun (WGS) entry which is preliminary data.</text>
</comment>
<reference evidence="1 2" key="1">
    <citation type="submission" date="2020-08" db="EMBL/GenBank/DDBJ databases">
        <title>Cohnella phylogeny.</title>
        <authorList>
            <person name="Dunlap C."/>
        </authorList>
    </citation>
    <scope>NUCLEOTIDE SEQUENCE [LARGE SCALE GENOMIC DNA]</scope>
    <source>
        <strain evidence="1 2">DSM 103658</strain>
    </source>
</reference>
<accession>A0A841TJ93</accession>
<keyword evidence="2" id="KW-1185">Reference proteome</keyword>
<sequence>MNNIDWEEASLRVGLFVYAGRALIDSADQNRVNHNKAILMNPNTNR</sequence>